<proteinExistence type="predicted"/>
<evidence type="ECO:0000313" key="1">
    <source>
        <dbReference type="EMBL" id="MEQ2457154.1"/>
    </source>
</evidence>
<protein>
    <submittedName>
        <fullName evidence="1">XRE family transcriptional regulator</fullName>
    </submittedName>
</protein>
<keyword evidence="2" id="KW-1185">Reference proteome</keyword>
<reference evidence="1 2" key="1">
    <citation type="submission" date="2024-03" db="EMBL/GenBank/DDBJ databases">
        <title>Human intestinal bacterial collection.</title>
        <authorList>
            <person name="Pauvert C."/>
            <person name="Hitch T.C.A."/>
            <person name="Clavel T."/>
        </authorList>
    </citation>
    <scope>NUCLEOTIDE SEQUENCE [LARGE SCALE GENOMIC DNA]</scope>
    <source>
        <strain evidence="1 2">CLA-AP-H34</strain>
    </source>
</reference>
<sequence>MKNERTRLLRRMEELARCRVNDAVKLAFLDAGDAQVIDRLDLAALTEFKRSASGAVEIRLVDRMAVLEKLVELTGGAEESAAAFYRALALGARESGADDGN</sequence>
<gene>
    <name evidence="1" type="ORF">WMO45_11520</name>
</gene>
<evidence type="ECO:0000313" key="2">
    <source>
        <dbReference type="Proteomes" id="UP001440599"/>
    </source>
</evidence>
<dbReference type="RefSeq" id="WP_349140926.1">
    <property type="nucleotide sequence ID" value="NZ_JBBMFT010000009.1"/>
</dbReference>
<dbReference type="EMBL" id="JBBMFT010000009">
    <property type="protein sequence ID" value="MEQ2457154.1"/>
    <property type="molecule type" value="Genomic_DNA"/>
</dbReference>
<organism evidence="1 2">
    <name type="scientific">Flavonifractor hominis</name>
    <dbReference type="NCBI Taxonomy" id="3133178"/>
    <lineage>
        <taxon>Bacteria</taxon>
        <taxon>Bacillati</taxon>
        <taxon>Bacillota</taxon>
        <taxon>Clostridia</taxon>
        <taxon>Eubacteriales</taxon>
        <taxon>Oscillospiraceae</taxon>
        <taxon>Flavonifractor</taxon>
    </lineage>
</organism>
<name>A0ABV1ERC5_9FIRM</name>
<accession>A0ABV1ERC5</accession>
<dbReference type="Proteomes" id="UP001440599">
    <property type="component" value="Unassembled WGS sequence"/>
</dbReference>
<comment type="caution">
    <text evidence="1">The sequence shown here is derived from an EMBL/GenBank/DDBJ whole genome shotgun (WGS) entry which is preliminary data.</text>
</comment>